<keyword evidence="3" id="KW-0812">Transmembrane</keyword>
<name>A0A562ZHK8_9BURK</name>
<keyword evidence="3" id="KW-0472">Membrane</keyword>
<feature type="region of interest" description="Disordered" evidence="2">
    <location>
        <begin position="490"/>
        <end position="510"/>
    </location>
</feature>
<dbReference type="Proteomes" id="UP000318199">
    <property type="component" value="Unassembled WGS sequence"/>
</dbReference>
<organism evidence="4 5">
    <name type="scientific">Caenimonas sedimenti</name>
    <dbReference type="NCBI Taxonomy" id="2596921"/>
    <lineage>
        <taxon>Bacteria</taxon>
        <taxon>Pseudomonadati</taxon>
        <taxon>Pseudomonadota</taxon>
        <taxon>Betaproteobacteria</taxon>
        <taxon>Burkholderiales</taxon>
        <taxon>Comamonadaceae</taxon>
        <taxon>Caenimonas</taxon>
    </lineage>
</organism>
<feature type="transmembrane region" description="Helical" evidence="3">
    <location>
        <begin position="264"/>
        <end position="285"/>
    </location>
</feature>
<dbReference type="AlphaFoldDB" id="A0A562ZHK8"/>
<dbReference type="RefSeq" id="WP_145895819.1">
    <property type="nucleotide sequence ID" value="NZ_VOBQ01000021.1"/>
</dbReference>
<dbReference type="EMBL" id="VOBQ01000021">
    <property type="protein sequence ID" value="TWO68079.1"/>
    <property type="molecule type" value="Genomic_DNA"/>
</dbReference>
<evidence type="ECO:0000256" key="3">
    <source>
        <dbReference type="SAM" id="Phobius"/>
    </source>
</evidence>
<feature type="compositionally biased region" description="Basic residues" evidence="2">
    <location>
        <begin position="435"/>
        <end position="444"/>
    </location>
</feature>
<keyword evidence="3" id="KW-1133">Transmembrane helix</keyword>
<keyword evidence="5" id="KW-1185">Reference proteome</keyword>
<evidence type="ECO:0000313" key="5">
    <source>
        <dbReference type="Proteomes" id="UP000318199"/>
    </source>
</evidence>
<sequence>MANEFDPLEDPARRALRLASMSPASILYQREAEKVLETQRALDKLRGQTLTASAISATQKLWDDFGRATGSRRNLETMQQRIDELARRGAFGKATDFIGTQAVELLRLHASLRGNSIGSYVEQLREQMRNADPYWVTLQQQTMASLGMAGVASVAERLRGSDLVSDFVGSSAAASYAEQAKSLLDSVSVQSAAYKHVLQDLLPPGSATRAYQERILEALRSPSEELKREVEEARKQVAGESMTEGTPEDAWQRFLAKIRGLDPAVAFLLMVVVGPLFAGLVMAVINPVADHHIKKWLSDSPQGQVKQASERVVQEMGGTSLLANYRMVRSKLLIVRASPKAAGKRFATLAFGTAVRVTRKEGASGGRRRCALGLGLEPAPQTVRVKLSLLRSNEHRFAQDRLKSRATGGLALSGAPLSSNGCLMANRSNPDGRARALRRARGQRVHPQQHLVRESLTSLNPRWWGKGGFLAGNAWPTLSTRRLPTSLASSCKRRGSDFLTSPPEPGNMMA</sequence>
<proteinExistence type="predicted"/>
<feature type="coiled-coil region" evidence="1">
    <location>
        <begin position="216"/>
        <end position="243"/>
    </location>
</feature>
<evidence type="ECO:0000313" key="4">
    <source>
        <dbReference type="EMBL" id="TWO68079.1"/>
    </source>
</evidence>
<protein>
    <submittedName>
        <fullName evidence="4">Uncharacterized protein</fullName>
    </submittedName>
</protein>
<dbReference type="OrthoDB" id="9052098at2"/>
<reference evidence="4 5" key="1">
    <citation type="submission" date="2019-07" db="EMBL/GenBank/DDBJ databases">
        <title>Caenimonas sedimenti sp. nov., isolated from activated sludge.</title>
        <authorList>
            <person name="Xu J."/>
        </authorList>
    </citation>
    <scope>NUCLEOTIDE SEQUENCE [LARGE SCALE GENOMIC DNA]</scope>
    <source>
        <strain evidence="4 5">HX-9-20</strain>
    </source>
</reference>
<evidence type="ECO:0000256" key="2">
    <source>
        <dbReference type="SAM" id="MobiDB-lite"/>
    </source>
</evidence>
<evidence type="ECO:0000256" key="1">
    <source>
        <dbReference type="SAM" id="Coils"/>
    </source>
</evidence>
<feature type="region of interest" description="Disordered" evidence="2">
    <location>
        <begin position="421"/>
        <end position="448"/>
    </location>
</feature>
<keyword evidence="1" id="KW-0175">Coiled coil</keyword>
<feature type="coiled-coil region" evidence="1">
    <location>
        <begin position="28"/>
        <end position="88"/>
    </location>
</feature>
<accession>A0A562ZHK8</accession>
<gene>
    <name evidence="4" type="ORF">FN976_24390</name>
</gene>
<comment type="caution">
    <text evidence="4">The sequence shown here is derived from an EMBL/GenBank/DDBJ whole genome shotgun (WGS) entry which is preliminary data.</text>
</comment>